<gene>
    <name evidence="2" type="ORF">TNIN_321111</name>
</gene>
<accession>A0A8X6XYR7</accession>
<protein>
    <submittedName>
        <fullName evidence="2">Uncharacterized protein</fullName>
    </submittedName>
</protein>
<organism evidence="2 3">
    <name type="scientific">Trichonephila inaurata madagascariensis</name>
    <dbReference type="NCBI Taxonomy" id="2747483"/>
    <lineage>
        <taxon>Eukaryota</taxon>
        <taxon>Metazoa</taxon>
        <taxon>Ecdysozoa</taxon>
        <taxon>Arthropoda</taxon>
        <taxon>Chelicerata</taxon>
        <taxon>Arachnida</taxon>
        <taxon>Araneae</taxon>
        <taxon>Araneomorphae</taxon>
        <taxon>Entelegynae</taxon>
        <taxon>Araneoidea</taxon>
        <taxon>Nephilidae</taxon>
        <taxon>Trichonephila</taxon>
        <taxon>Trichonephila inaurata</taxon>
    </lineage>
</organism>
<sequence length="70" mass="7931">MGYGRLGINVDKGVLWKENLSIQTVIRGSKTIQRWTSWRVNRVSSSPKGVVQRWRASWKGGDGQRSKEGT</sequence>
<name>A0A8X6XYR7_9ARAC</name>
<evidence type="ECO:0000313" key="3">
    <source>
        <dbReference type="Proteomes" id="UP000886998"/>
    </source>
</evidence>
<proteinExistence type="predicted"/>
<evidence type="ECO:0000256" key="1">
    <source>
        <dbReference type="SAM" id="MobiDB-lite"/>
    </source>
</evidence>
<dbReference type="Proteomes" id="UP000886998">
    <property type="component" value="Unassembled WGS sequence"/>
</dbReference>
<feature type="region of interest" description="Disordered" evidence="1">
    <location>
        <begin position="51"/>
        <end position="70"/>
    </location>
</feature>
<comment type="caution">
    <text evidence="2">The sequence shown here is derived from an EMBL/GenBank/DDBJ whole genome shotgun (WGS) entry which is preliminary data.</text>
</comment>
<dbReference type="AlphaFoldDB" id="A0A8X6XYR7"/>
<reference evidence="2" key="1">
    <citation type="submission" date="2020-08" db="EMBL/GenBank/DDBJ databases">
        <title>Multicomponent nature underlies the extraordinary mechanical properties of spider dragline silk.</title>
        <authorList>
            <person name="Kono N."/>
            <person name="Nakamura H."/>
            <person name="Mori M."/>
            <person name="Yoshida Y."/>
            <person name="Ohtoshi R."/>
            <person name="Malay A.D."/>
            <person name="Moran D.A.P."/>
            <person name="Tomita M."/>
            <person name="Numata K."/>
            <person name="Arakawa K."/>
        </authorList>
    </citation>
    <scope>NUCLEOTIDE SEQUENCE</scope>
</reference>
<evidence type="ECO:0000313" key="2">
    <source>
        <dbReference type="EMBL" id="GFY62815.1"/>
    </source>
</evidence>
<dbReference type="EMBL" id="BMAV01014430">
    <property type="protein sequence ID" value="GFY62815.1"/>
    <property type="molecule type" value="Genomic_DNA"/>
</dbReference>
<keyword evidence="3" id="KW-1185">Reference proteome</keyword>